<dbReference type="PANTHER" id="PTHR19229">
    <property type="entry name" value="ATP-BINDING CASSETTE TRANSPORTER SUBFAMILY A ABCA"/>
    <property type="match status" value="1"/>
</dbReference>
<dbReference type="InterPro" id="IPR003439">
    <property type="entry name" value="ABC_transporter-like_ATP-bd"/>
</dbReference>
<dbReference type="SUPFAM" id="SSF52540">
    <property type="entry name" value="P-loop containing nucleoside triphosphate hydrolases"/>
    <property type="match status" value="1"/>
</dbReference>
<dbReference type="PANTHER" id="PTHR19229:SF185">
    <property type="entry name" value="ABC TRANSPORTER DOMAIN-CONTAINING PROTEIN"/>
    <property type="match status" value="1"/>
</dbReference>
<dbReference type="GO" id="GO:0005319">
    <property type="term" value="F:lipid transporter activity"/>
    <property type="evidence" value="ECO:0007669"/>
    <property type="project" value="TreeGrafter"/>
</dbReference>
<comment type="caution">
    <text evidence="8">The sequence shown here is derived from an EMBL/GenBank/DDBJ whole genome shotgun (WGS) entry which is preliminary data.</text>
</comment>
<gene>
    <name evidence="8" type="ORF">OXX778_LOCUS11335</name>
</gene>
<keyword evidence="4 5" id="KW-0472">Membrane</keyword>
<keyword evidence="9" id="KW-1185">Reference proteome</keyword>
<dbReference type="OrthoDB" id="8061355at2759"/>
<dbReference type="Proteomes" id="UP000663879">
    <property type="component" value="Unassembled WGS sequence"/>
</dbReference>
<dbReference type="Pfam" id="PF12698">
    <property type="entry name" value="ABC2_membrane_3"/>
    <property type="match status" value="1"/>
</dbReference>
<evidence type="ECO:0000259" key="6">
    <source>
        <dbReference type="Pfam" id="PF00005"/>
    </source>
</evidence>
<feature type="transmembrane region" description="Helical" evidence="5">
    <location>
        <begin position="1755"/>
        <end position="1778"/>
    </location>
</feature>
<evidence type="ECO:0000256" key="1">
    <source>
        <dbReference type="ARBA" id="ARBA00004141"/>
    </source>
</evidence>
<feature type="transmembrane region" description="Helical" evidence="5">
    <location>
        <begin position="1673"/>
        <end position="1695"/>
    </location>
</feature>
<dbReference type="InterPro" id="IPR026082">
    <property type="entry name" value="ABCA"/>
</dbReference>
<name>A0A813ZHV3_9BILA</name>
<evidence type="ECO:0000256" key="3">
    <source>
        <dbReference type="ARBA" id="ARBA00022989"/>
    </source>
</evidence>
<evidence type="ECO:0000256" key="4">
    <source>
        <dbReference type="ARBA" id="ARBA00023136"/>
    </source>
</evidence>
<accession>A0A813ZHV3</accession>
<protein>
    <submittedName>
        <fullName evidence="8">Uncharacterized protein</fullName>
    </submittedName>
</protein>
<feature type="domain" description="ABC-2 type transporter transmembrane" evidence="7">
    <location>
        <begin position="1644"/>
        <end position="1880"/>
    </location>
</feature>
<feature type="transmembrane region" description="Helical" evidence="5">
    <location>
        <begin position="1721"/>
        <end position="1743"/>
    </location>
</feature>
<evidence type="ECO:0000256" key="5">
    <source>
        <dbReference type="SAM" id="Phobius"/>
    </source>
</evidence>
<feature type="transmembrane region" description="Helical" evidence="5">
    <location>
        <begin position="1816"/>
        <end position="1835"/>
    </location>
</feature>
<feature type="transmembrane region" description="Helical" evidence="5">
    <location>
        <begin position="1784"/>
        <end position="1804"/>
    </location>
</feature>
<dbReference type="InterPro" id="IPR027417">
    <property type="entry name" value="P-loop_NTPase"/>
</dbReference>
<dbReference type="GO" id="GO:0140359">
    <property type="term" value="F:ABC-type transporter activity"/>
    <property type="evidence" value="ECO:0007669"/>
    <property type="project" value="InterPro"/>
</dbReference>
<dbReference type="Pfam" id="PF00005">
    <property type="entry name" value="ABC_tran"/>
    <property type="match status" value="1"/>
</dbReference>
<dbReference type="GO" id="GO:0016887">
    <property type="term" value="F:ATP hydrolysis activity"/>
    <property type="evidence" value="ECO:0007669"/>
    <property type="project" value="InterPro"/>
</dbReference>
<dbReference type="Gene3D" id="3.40.50.300">
    <property type="entry name" value="P-loop containing nucleotide triphosphate hydrolases"/>
    <property type="match status" value="1"/>
</dbReference>
<feature type="domain" description="ABC transporter" evidence="6">
    <location>
        <begin position="1965"/>
        <end position="2034"/>
    </location>
</feature>
<comment type="subcellular location">
    <subcellularLocation>
        <location evidence="1">Membrane</location>
        <topology evidence="1">Multi-pass membrane protein</topology>
    </subcellularLocation>
</comment>
<dbReference type="GO" id="GO:0005524">
    <property type="term" value="F:ATP binding"/>
    <property type="evidence" value="ECO:0007669"/>
    <property type="project" value="InterPro"/>
</dbReference>
<sequence length="2035" mass="231116">MSLWTQLWLLIKKNILLRRRQPVTIFVEFVWPVVILLIVAAIKRSTPPAIRGPCYYKPLELPNGDFLSFMKSFVCMLDYKCHETSRLKDAKPFNNSLAPLYDIVISNDNSYEKVAVLLENLKNALLDVNDIRNEPIVLKIQNGSISINDFLNNTSEFKKVLFKYGLNDDISESFLQSKIKIIEIYKFLNFSSSIKEKYLCDPLKTMSYVKASSFFYKNVTFESDPNLMNKNFTYDEIANYNLASLVCKIPKRKLINDGDLLSKQINVSFLSNYSESIINFFTSSKFNETIYYLTRYFTSGQTFGQDISLFSKFSDIDQIAQTAQNGLKLVDFIVKYNQQILFAKKIITDFSPVFDTVNEFRQLEIIVDFILSLNRLLDKMDKLFTLRSMFGPAIIDFYQLKLDSNSYISKYELQRTNINFQKSAQFLIKLRTNPYEAVCTSPKITSVLNKDFAKDIQSNLEYSLDKFCLQGNYDSIKQVSEKILSQLNFQTLFEGVKYSLPADELEEFLKLASKISSLNFNQINPVDAEGLLYAFNTLNAALSFVEEFLTDTTKLNLKDVYALVKKLIKIFAPNAITIQEWLYIDSLLPVLLPTIDTSSVIVPIQNAILNGRVNLNDSEAVLNIKKRSLDSEIDLSSLLGQFISMKSDNDDDVSQRLLGDVPIARQANSGSSINLAQLVNVLGYDGGKRQSSSLSASNSFGASSGTSSSSFSFLEILNNPASLTNLAPLLSIIPLNQIFPGVDPKLTSGVLSSIPQVVSVVQTFINFKVPTLSSTKPEDILYEWSAFVGDIRTQTLNLIKILTNLGQIKPVDSKIVQSVLSANIETIANPDVVGKLVLACHGFNVWGAVQPDLKESRNAISSLSIIIDLAFLAVNTTLQLVIDDGNVFRCTNDPFMDYYTLTKSLSLLETAAKLKQLVLNQQTSNSQGPNPKIDCMKIDLVYSKSLLLEQALKKDTSNIILRKLNCFKSSIFLPYDLILKNFQTFFDVASSNSETITILSTQMNKLTDIAKILAWVSKLFQTDSSSSIGSLTLLENPDLLTQLANIFPSMLKDLNEMGSSLVNLQKLQNGLNLNSLQDSNNMFAILDSLKFYEDDIENANKALSTFWRKYFDIITKSSYSSLLFDIQKGIESLSNLVQFFNKNFNGVKVNQVFTDFNLIDGYLQKNYGLTQLETKAIGDSFLYYDPQKIYNAYLESSKIYCNPKSLKEFLTVKNVNYVEISNTNKIPNFWESSSKFLCTANRTSLSEIGTTFAKYFTLPDNVREIFENDSSILQKLTKNSSIFENLNMTTVQVLNANSMNKLNDLFQVFSEFNTNTSTPDLPSVFGKTLCGPDFTLRLEDYGYSIRPTPVQNDQSNQPSFSNTAKNSLNSVNSTFNNKKRLVNDNGSTSTYCKNIYNEMRNVGGYVIGNLITPLLFGKILYTPRTNLTYQIIQKFNETFRQFEHLNNVLKSFSYGLNQFDDLKKLTANLSILLDNPFYQDFIQLFLLQDSTLTLSDIKMFLTTLENVTSMSDDWGYTSSLISTIKDAFSCFEVDRFVAYETEADLERDALKYFNNGTFLIGIVFENIKPSDTNIPPNFSVKIRTNADNVPETNILRPWLWVPGPADNLFMDLRYMRGFIQMQSLVERSIVKFIKDKKQEGRIIPKFMDSEPPLVYLNQFPHPKYKKEDNTTSYVNYFILPIIITLMWSGNIGLAIRNLVKEKEKFIEETMRAMGLRPGINWLAWFITTYLTTVIVSLLVTIVLKYGSIFPESNFGLIYLSLLSFSFSAVMLSFFVGSFFNKTNLASLIGILSYFISYLPFILVMSLKYEIPFVSKFFLCLFAATGFGYSSLYISWYEQQGKGLQLEDIWKSPITNDSMNFGLSILILIFDGCIYGLLGWYVKKIFPGRYGASQPWYFIFTPKFWSQTICFRYFIKKKIDLSEVFNKDGSIKEKTKNRFIEDEPIKIPIGIAIKKLTRKFKEKTVVNNLSLNFFEGQITALLGHNGAGKSTTINILTGIYTPTSGTAFINGRDVRYEYDHIRKNIGICPQHDTLFE</sequence>
<evidence type="ECO:0000256" key="2">
    <source>
        <dbReference type="ARBA" id="ARBA00022692"/>
    </source>
</evidence>
<keyword evidence="3 5" id="KW-1133">Transmembrane helix</keyword>
<dbReference type="InterPro" id="IPR013525">
    <property type="entry name" value="ABC2_TM"/>
</dbReference>
<feature type="transmembrane region" description="Helical" evidence="5">
    <location>
        <begin position="21"/>
        <end position="42"/>
    </location>
</feature>
<evidence type="ECO:0000313" key="8">
    <source>
        <dbReference type="EMBL" id="CAF0899716.1"/>
    </source>
</evidence>
<proteinExistence type="predicted"/>
<reference evidence="8" key="1">
    <citation type="submission" date="2021-02" db="EMBL/GenBank/DDBJ databases">
        <authorList>
            <person name="Nowell W R."/>
        </authorList>
    </citation>
    <scope>NUCLEOTIDE SEQUENCE</scope>
    <source>
        <strain evidence="8">Ploen Becks lab</strain>
    </source>
</reference>
<keyword evidence="2 5" id="KW-0812">Transmembrane</keyword>
<dbReference type="EMBL" id="CAJNOC010001907">
    <property type="protein sequence ID" value="CAF0899716.1"/>
    <property type="molecule type" value="Genomic_DNA"/>
</dbReference>
<evidence type="ECO:0000313" key="9">
    <source>
        <dbReference type="Proteomes" id="UP000663879"/>
    </source>
</evidence>
<dbReference type="GO" id="GO:0016020">
    <property type="term" value="C:membrane"/>
    <property type="evidence" value="ECO:0007669"/>
    <property type="project" value="UniProtKB-SubCell"/>
</dbReference>
<feature type="transmembrane region" description="Helical" evidence="5">
    <location>
        <begin position="1860"/>
        <end position="1881"/>
    </location>
</feature>
<feature type="non-terminal residue" evidence="8">
    <location>
        <position position="1"/>
    </location>
</feature>
<organism evidence="8 9">
    <name type="scientific">Brachionus calyciflorus</name>
    <dbReference type="NCBI Taxonomy" id="104777"/>
    <lineage>
        <taxon>Eukaryota</taxon>
        <taxon>Metazoa</taxon>
        <taxon>Spiralia</taxon>
        <taxon>Gnathifera</taxon>
        <taxon>Rotifera</taxon>
        <taxon>Eurotatoria</taxon>
        <taxon>Monogononta</taxon>
        <taxon>Pseudotrocha</taxon>
        <taxon>Ploima</taxon>
        <taxon>Brachionidae</taxon>
        <taxon>Brachionus</taxon>
    </lineage>
</organism>
<evidence type="ECO:0000259" key="7">
    <source>
        <dbReference type="Pfam" id="PF12698"/>
    </source>
</evidence>